<feature type="region of interest" description="Disordered" evidence="5">
    <location>
        <begin position="81"/>
        <end position="102"/>
    </location>
</feature>
<feature type="domain" description="Calponin-homology (CH)" evidence="6">
    <location>
        <begin position="712"/>
        <end position="866"/>
    </location>
</feature>
<dbReference type="STRING" id="985895.E5A349"/>
<feature type="region of interest" description="Disordered" evidence="5">
    <location>
        <begin position="271"/>
        <end position="316"/>
    </location>
</feature>
<dbReference type="CDD" id="cd21223">
    <property type="entry name" value="CH_ASPM_rpt1"/>
    <property type="match status" value="1"/>
</dbReference>
<reference evidence="8" key="1">
    <citation type="journal article" date="2011" name="Nat. Commun.">
        <title>Effector diversification within compartments of the Leptosphaeria maculans genome affected by Repeat-Induced Point mutations.</title>
        <authorList>
            <person name="Rouxel T."/>
            <person name="Grandaubert J."/>
            <person name="Hane J.K."/>
            <person name="Hoede C."/>
            <person name="van de Wouw A.P."/>
            <person name="Couloux A."/>
            <person name="Dominguez V."/>
            <person name="Anthouard V."/>
            <person name="Bally P."/>
            <person name="Bourras S."/>
            <person name="Cozijnsen A.J."/>
            <person name="Ciuffetti L.M."/>
            <person name="Degrave A."/>
            <person name="Dilmaghani A."/>
            <person name="Duret L."/>
            <person name="Fudal I."/>
            <person name="Goodwin S.B."/>
            <person name="Gout L."/>
            <person name="Glaser N."/>
            <person name="Linglin J."/>
            <person name="Kema G.H.J."/>
            <person name="Lapalu N."/>
            <person name="Lawrence C.B."/>
            <person name="May K."/>
            <person name="Meyer M."/>
            <person name="Ollivier B."/>
            <person name="Poulain J."/>
            <person name="Schoch C.L."/>
            <person name="Simon A."/>
            <person name="Spatafora J.W."/>
            <person name="Stachowiak A."/>
            <person name="Turgeon B.G."/>
            <person name="Tyler B.M."/>
            <person name="Vincent D."/>
            <person name="Weissenbach J."/>
            <person name="Amselem J."/>
            <person name="Quesneville H."/>
            <person name="Oliver R.P."/>
            <person name="Wincker P."/>
            <person name="Balesdent M.-H."/>
            <person name="Howlett B.J."/>
        </authorList>
    </citation>
    <scope>NUCLEOTIDE SEQUENCE [LARGE SCALE GENOMIC DNA]</scope>
    <source>
        <strain evidence="8">JN3 / isolate v23.1.3 / race Av1-4-5-6-7-8</strain>
    </source>
</reference>
<dbReference type="CDD" id="cd23767">
    <property type="entry name" value="IQCD"/>
    <property type="match status" value="1"/>
</dbReference>
<protein>
    <submittedName>
        <fullName evidence="7">Similar to calmodulin-binding protein Sha1</fullName>
    </submittedName>
</protein>
<dbReference type="AlphaFoldDB" id="E5A349"/>
<dbReference type="GO" id="GO:0007051">
    <property type="term" value="P:spindle organization"/>
    <property type="evidence" value="ECO:0007669"/>
    <property type="project" value="TreeGrafter"/>
</dbReference>
<proteinExistence type="predicted"/>
<gene>
    <name evidence="7" type="ORF">LEMA_P094710.1</name>
</gene>
<dbReference type="PROSITE" id="PS50096">
    <property type="entry name" value="IQ"/>
    <property type="match status" value="2"/>
</dbReference>
<keyword evidence="8" id="KW-1185">Reference proteome</keyword>
<dbReference type="GO" id="GO:0005737">
    <property type="term" value="C:cytoplasm"/>
    <property type="evidence" value="ECO:0007669"/>
    <property type="project" value="UniProtKB-SubCell"/>
</dbReference>
<feature type="compositionally biased region" description="Basic and acidic residues" evidence="5">
    <location>
        <begin position="197"/>
        <end position="214"/>
    </location>
</feature>
<evidence type="ECO:0000256" key="4">
    <source>
        <dbReference type="ARBA" id="ARBA00022860"/>
    </source>
</evidence>
<keyword evidence="2" id="KW-0963">Cytoplasm</keyword>
<dbReference type="SMART" id="SM00015">
    <property type="entry name" value="IQ"/>
    <property type="match status" value="3"/>
</dbReference>
<dbReference type="HOGENOM" id="CLU_005445_1_0_1"/>
<evidence type="ECO:0000256" key="5">
    <source>
        <dbReference type="SAM" id="MobiDB-lite"/>
    </source>
</evidence>
<evidence type="ECO:0000256" key="2">
    <source>
        <dbReference type="ARBA" id="ARBA00022490"/>
    </source>
</evidence>
<dbReference type="EMBL" id="FP929133">
    <property type="protein sequence ID" value="CBX98062.1"/>
    <property type="molecule type" value="Genomic_DNA"/>
</dbReference>
<comment type="subcellular location">
    <subcellularLocation>
        <location evidence="1">Cytoplasm</location>
    </subcellularLocation>
</comment>
<dbReference type="PANTHER" id="PTHR22706:SF1">
    <property type="entry name" value="ASSEMBLY FACTOR FOR SPINDLE MICROTUBULES"/>
    <property type="match status" value="1"/>
</dbReference>
<keyword evidence="4" id="KW-0112">Calmodulin-binding</keyword>
<dbReference type="Pfam" id="PF00307">
    <property type="entry name" value="CH"/>
    <property type="match status" value="1"/>
</dbReference>
<dbReference type="VEuPathDB" id="FungiDB:LEMA_P094710.1"/>
<dbReference type="GO" id="GO:0000922">
    <property type="term" value="C:spindle pole"/>
    <property type="evidence" value="ECO:0007669"/>
    <property type="project" value="TreeGrafter"/>
</dbReference>
<accession>E5A349</accession>
<feature type="compositionally biased region" description="Polar residues" evidence="5">
    <location>
        <begin position="226"/>
        <end position="241"/>
    </location>
</feature>
<dbReference type="InterPro" id="IPR051185">
    <property type="entry name" value="ASPM"/>
</dbReference>
<dbReference type="GO" id="GO:0000278">
    <property type="term" value="P:mitotic cell cycle"/>
    <property type="evidence" value="ECO:0007669"/>
    <property type="project" value="TreeGrafter"/>
</dbReference>
<evidence type="ECO:0000259" key="6">
    <source>
        <dbReference type="PROSITE" id="PS50021"/>
    </source>
</evidence>
<feature type="compositionally biased region" description="Basic residues" evidence="5">
    <location>
        <begin position="87"/>
        <end position="99"/>
    </location>
</feature>
<feature type="compositionally biased region" description="Polar residues" evidence="5">
    <location>
        <begin position="428"/>
        <end position="439"/>
    </location>
</feature>
<dbReference type="OMA" id="YIPPDDT"/>
<dbReference type="OrthoDB" id="76388at2759"/>
<dbReference type="GO" id="GO:0051295">
    <property type="term" value="P:establishment of meiotic spindle localization"/>
    <property type="evidence" value="ECO:0007669"/>
    <property type="project" value="TreeGrafter"/>
</dbReference>
<evidence type="ECO:0000256" key="1">
    <source>
        <dbReference type="ARBA" id="ARBA00004496"/>
    </source>
</evidence>
<dbReference type="Proteomes" id="UP000002668">
    <property type="component" value="Genome"/>
</dbReference>
<name>E5A349_LEPMJ</name>
<keyword evidence="3" id="KW-0677">Repeat</keyword>
<evidence type="ECO:0000313" key="7">
    <source>
        <dbReference type="EMBL" id="CBX98062.1"/>
    </source>
</evidence>
<dbReference type="InterPro" id="IPR001715">
    <property type="entry name" value="CH_dom"/>
</dbReference>
<sequence length="1123" mass="125822">MAASMVLPKAGSPAIARSGCYLHISQSLSMYRYTAGTPCPAPQSSYAGSYYSDRGYDLSAYAPGYAPDDTTANIEYTTEVKADARPRQTKPRRPVRNLHKPAFNPSLDIFEDVAQEDDDKHHHQQTDLGVKRRIRASVMPDGARKKRSTILSHPAQKIPKAVLPRVQESLPEKQQRGRVSHALSERHLSDMNATVQLHEDLLEKRDSKKLGPKKDPRRRTIYVPSDDTTVVTIHPGQSTHVPRNPREKSPDIGLDLVTLSEEEGNNLLPALKREKRAPRKSLAVPPKRGPLSTSSRSTQSVSFSSDIMGQGGGKENLPPGLEILESKGNGTHRIEINFSAADIQKPVTKSSKVHFDGVKEVERTHHAKKRPEGTQKRARPPTINDDAPTKAHKSRADATASIVNSRASLRTTIKAERAKLARTKRVPLSSSPFSTNISPPTALRRQRTEQAPVTMMHVVGKRSQAPEKYPVLDEDLAQPELYEDNWLTYQEVAITQLLNAVFDKANSNSNLEQRSADLRKKMLSLYHDPSIPSLHKRLQASLQYGALSIPKDLLAQTSRLKDDVGLRKKFLNLWTKSYDLSALRAAAETVIGRQIATPCRLSTGSTTSDDGSRQYRAERRAIEAFLDAFLIKNEDAVRVKTVGGSIASLTRNDDDFGSQGWSWRRTVLRSLMLILLLDKAKSTAILPGCLFQSTSTHKTSVEVLHQLSHMLLPSLGDITRPLGHLTYKVKHVQYPLQEYTYHIENIAIDLRDGIMLTRLVELLLYSPSALVAQNEDSVAIAMPTGESLTSSFDFAQKESWVLSQHLKYPAIGRAQKVYNVQIALSALTREHNVPSHAVRNIRAEEIVDGHREKTLSLLWSLVGKCGLGRLVDWPHVVKETERFRQQWYRTRDNFGERELDSDEDDLTTDVDGLVYHTRVLLSWSRSIARFQGLRVSNLTTSFADPKVLETIVDRYLPDTLSVDGKSSLTAKLRAIGCSTSFISLFTSSHNARSIPSRDFTLLTLSFLASRLLPLSMMHRAASTIQSAFRKHVVRRQTRQHIVLLKLAHEAAIVAQARQRLVDAATVIQQRWRAVLEQRKKQLEKDVLAFQALARGWAIRRWVRRITAGRVGGRGKLRRIRGGW</sequence>
<organism evidence="8">
    <name type="scientific">Leptosphaeria maculans (strain JN3 / isolate v23.1.3 / race Av1-4-5-6-7-8)</name>
    <name type="common">Blackleg fungus</name>
    <name type="synonym">Phoma lingam</name>
    <dbReference type="NCBI Taxonomy" id="985895"/>
    <lineage>
        <taxon>Eukaryota</taxon>
        <taxon>Fungi</taxon>
        <taxon>Dikarya</taxon>
        <taxon>Ascomycota</taxon>
        <taxon>Pezizomycotina</taxon>
        <taxon>Dothideomycetes</taxon>
        <taxon>Pleosporomycetidae</taxon>
        <taxon>Pleosporales</taxon>
        <taxon>Pleosporineae</taxon>
        <taxon>Leptosphaeriaceae</taxon>
        <taxon>Plenodomus</taxon>
        <taxon>Plenodomus lingam/Leptosphaeria maculans species complex</taxon>
    </lineage>
</organism>
<evidence type="ECO:0000256" key="3">
    <source>
        <dbReference type="ARBA" id="ARBA00022737"/>
    </source>
</evidence>
<dbReference type="GO" id="GO:0005516">
    <property type="term" value="F:calmodulin binding"/>
    <property type="evidence" value="ECO:0007669"/>
    <property type="project" value="UniProtKB-KW"/>
</dbReference>
<dbReference type="eggNOG" id="KOG0165">
    <property type="taxonomic scope" value="Eukaryota"/>
</dbReference>
<dbReference type="InterPro" id="IPR000048">
    <property type="entry name" value="IQ_motif_EF-hand-BS"/>
</dbReference>
<dbReference type="SUPFAM" id="SSF47576">
    <property type="entry name" value="Calponin-homology domain, CH-domain"/>
    <property type="match status" value="1"/>
</dbReference>
<dbReference type="PANTHER" id="PTHR22706">
    <property type="entry name" value="ASSEMBLY FACTOR FOR SPINDLE MICROTUBULES"/>
    <property type="match status" value="1"/>
</dbReference>
<feature type="compositionally biased region" description="Low complexity" evidence="5">
    <location>
        <begin position="292"/>
        <end position="305"/>
    </location>
</feature>
<feature type="region of interest" description="Disordered" evidence="5">
    <location>
        <begin position="422"/>
        <end position="448"/>
    </location>
</feature>
<dbReference type="GeneID" id="13286770"/>
<feature type="region of interest" description="Disordered" evidence="5">
    <location>
        <begin position="166"/>
        <end position="250"/>
    </location>
</feature>
<feature type="region of interest" description="Disordered" evidence="5">
    <location>
        <begin position="359"/>
        <end position="400"/>
    </location>
</feature>
<feature type="compositionally biased region" description="Basic and acidic residues" evidence="5">
    <location>
        <begin position="359"/>
        <end position="375"/>
    </location>
</feature>
<evidence type="ECO:0000313" key="8">
    <source>
        <dbReference type="Proteomes" id="UP000002668"/>
    </source>
</evidence>
<dbReference type="Gene3D" id="1.10.418.10">
    <property type="entry name" value="Calponin-like domain"/>
    <property type="match status" value="1"/>
</dbReference>
<dbReference type="PROSITE" id="PS50021">
    <property type="entry name" value="CH"/>
    <property type="match status" value="1"/>
</dbReference>
<dbReference type="InParanoid" id="E5A349"/>
<dbReference type="InterPro" id="IPR036872">
    <property type="entry name" value="CH_dom_sf"/>
</dbReference>